<protein>
    <submittedName>
        <fullName evidence="2">Uncharacterized protein</fullName>
    </submittedName>
</protein>
<comment type="caution">
    <text evidence="2">The sequence shown here is derived from an EMBL/GenBank/DDBJ whole genome shotgun (WGS) entry which is preliminary data.</text>
</comment>
<feature type="compositionally biased region" description="Basic and acidic residues" evidence="1">
    <location>
        <begin position="184"/>
        <end position="203"/>
    </location>
</feature>
<dbReference type="AlphaFoldDB" id="A0AAV1TS50"/>
<name>A0AAV1TS50_9STRA</name>
<accession>A0AAV1TS50</accession>
<evidence type="ECO:0000313" key="3">
    <source>
        <dbReference type="Proteomes" id="UP001162060"/>
    </source>
</evidence>
<gene>
    <name evidence="2" type="ORF">PM001_LOCUS9262</name>
</gene>
<feature type="region of interest" description="Disordered" evidence="1">
    <location>
        <begin position="140"/>
        <end position="213"/>
    </location>
</feature>
<organism evidence="2 3">
    <name type="scientific">Peronospora matthiolae</name>
    <dbReference type="NCBI Taxonomy" id="2874970"/>
    <lineage>
        <taxon>Eukaryota</taxon>
        <taxon>Sar</taxon>
        <taxon>Stramenopiles</taxon>
        <taxon>Oomycota</taxon>
        <taxon>Peronosporomycetes</taxon>
        <taxon>Peronosporales</taxon>
        <taxon>Peronosporaceae</taxon>
        <taxon>Peronospora</taxon>
    </lineage>
</organism>
<dbReference type="EMBL" id="CAKLBY020000072">
    <property type="protein sequence ID" value="CAK7924112.1"/>
    <property type="molecule type" value="Genomic_DNA"/>
</dbReference>
<proteinExistence type="predicted"/>
<evidence type="ECO:0000256" key="1">
    <source>
        <dbReference type="SAM" id="MobiDB-lite"/>
    </source>
</evidence>
<reference evidence="2" key="1">
    <citation type="submission" date="2024-01" db="EMBL/GenBank/DDBJ databases">
        <authorList>
            <person name="Webb A."/>
        </authorList>
    </citation>
    <scope>NUCLEOTIDE SEQUENCE</scope>
    <source>
        <strain evidence="2">Pm1</strain>
    </source>
</reference>
<dbReference type="Proteomes" id="UP001162060">
    <property type="component" value="Unassembled WGS sequence"/>
</dbReference>
<sequence length="213" mass="23762">MPYSSIDMEEFGVDCKIGFLLGYREDIVGCHVYFPTEHKKDYVSNVKINESIAYKDPYEATYTSRVYMAEAVRESIEANEIDVGNIDVIAADGHDKLSHEAEASAVSDMCTAVDMISQQTDCDIDMISYQTDCDNTTEPFGLSDIDSIGNTPREQGENVENDVSHAANCSPGDLDELVQSNDQYRAEGERETSSYYPRSRDLQTVKSSQEDLV</sequence>
<evidence type="ECO:0000313" key="2">
    <source>
        <dbReference type="EMBL" id="CAK7924112.1"/>
    </source>
</evidence>